<dbReference type="AlphaFoldDB" id="X6P2U5"/>
<organism evidence="3 4">
    <name type="scientific">Reticulomyxa filosa</name>
    <dbReference type="NCBI Taxonomy" id="46433"/>
    <lineage>
        <taxon>Eukaryota</taxon>
        <taxon>Sar</taxon>
        <taxon>Rhizaria</taxon>
        <taxon>Retaria</taxon>
        <taxon>Foraminifera</taxon>
        <taxon>Monothalamids</taxon>
        <taxon>Reticulomyxidae</taxon>
        <taxon>Reticulomyxa</taxon>
    </lineage>
</organism>
<accession>X6P2U5</accession>
<feature type="domain" description="ASCH" evidence="2">
    <location>
        <begin position="166"/>
        <end position="274"/>
    </location>
</feature>
<reference evidence="3 4" key="1">
    <citation type="journal article" date="2013" name="Curr. Biol.">
        <title>The Genome of the Foraminiferan Reticulomyxa filosa.</title>
        <authorList>
            <person name="Glockner G."/>
            <person name="Hulsmann N."/>
            <person name="Schleicher M."/>
            <person name="Noegel A.A."/>
            <person name="Eichinger L."/>
            <person name="Gallinger C."/>
            <person name="Pawlowski J."/>
            <person name="Sierra R."/>
            <person name="Euteneuer U."/>
            <person name="Pillet L."/>
            <person name="Moustafa A."/>
            <person name="Platzer M."/>
            <person name="Groth M."/>
            <person name="Szafranski K."/>
            <person name="Schliwa M."/>
        </authorList>
    </citation>
    <scope>NUCLEOTIDE SEQUENCE [LARGE SCALE GENOMIC DNA]</scope>
</reference>
<keyword evidence="1" id="KW-1133">Transmembrane helix</keyword>
<gene>
    <name evidence="3" type="ORF">RFI_04555</name>
</gene>
<feature type="transmembrane region" description="Helical" evidence="1">
    <location>
        <begin position="264"/>
        <end position="285"/>
    </location>
</feature>
<keyword evidence="4" id="KW-1185">Reference proteome</keyword>
<evidence type="ECO:0000256" key="1">
    <source>
        <dbReference type="SAM" id="Phobius"/>
    </source>
</evidence>
<evidence type="ECO:0000313" key="4">
    <source>
        <dbReference type="Proteomes" id="UP000023152"/>
    </source>
</evidence>
<dbReference type="Pfam" id="PF04266">
    <property type="entry name" value="ASCH"/>
    <property type="match status" value="1"/>
</dbReference>
<dbReference type="Proteomes" id="UP000023152">
    <property type="component" value="Unassembled WGS sequence"/>
</dbReference>
<keyword evidence="1" id="KW-0472">Membrane</keyword>
<protein>
    <recommendedName>
        <fullName evidence="2">ASCH domain-containing protein</fullName>
    </recommendedName>
</protein>
<feature type="transmembrane region" description="Helical" evidence="1">
    <location>
        <begin position="297"/>
        <end position="315"/>
    </location>
</feature>
<evidence type="ECO:0000313" key="3">
    <source>
        <dbReference type="EMBL" id="ETO32561.1"/>
    </source>
</evidence>
<dbReference type="Gene3D" id="2.30.130.30">
    <property type="entry name" value="Hypothetical protein"/>
    <property type="match status" value="1"/>
</dbReference>
<evidence type="ECO:0000259" key="2">
    <source>
        <dbReference type="SMART" id="SM01022"/>
    </source>
</evidence>
<comment type="caution">
    <text evidence="3">The sequence shown here is derived from an EMBL/GenBank/DDBJ whole genome shotgun (WGS) entry which is preliminary data.</text>
</comment>
<dbReference type="InterPro" id="IPR007374">
    <property type="entry name" value="ASCH_domain"/>
</dbReference>
<dbReference type="SMART" id="SM01022">
    <property type="entry name" value="ASCH"/>
    <property type="match status" value="1"/>
</dbReference>
<dbReference type="SUPFAM" id="SSF88697">
    <property type="entry name" value="PUA domain-like"/>
    <property type="match status" value="1"/>
</dbReference>
<name>X6P2U5_RETFI</name>
<sequence length="328" mass="38905">MLVVLNGPAHLSKHPELKRLQTLLNATVLGEPSLLSKDKNYLTSIVSTNQQKILSLVEDMRSPFFNFLYFILKINNVNLLMKKYEQKKNQYKEFIKQHQEYPHSLGQYIKVKNEDVSKCIFEQVYNLEKQRELWPYLYKQWNKLISDAAISIEFDFKSRLNYLKPLDFLDRFVSIIWSRQKCATTRWMKYEPFSDNGTISPNQWVLATCSDYSKLFGILYIHSVRLHKFDDITDELAKIENMKNKQELKTILKQIYPDITNEDFVVVVYFTCVHFFSLENTLIFLKRNSKNSFCVKIVKFIVSGIHIFIYLINLSKNFSKLMIRNILV</sequence>
<proteinExistence type="predicted"/>
<dbReference type="InterPro" id="IPR015947">
    <property type="entry name" value="PUA-like_sf"/>
</dbReference>
<dbReference type="EMBL" id="ASPP01004094">
    <property type="protein sequence ID" value="ETO32561.1"/>
    <property type="molecule type" value="Genomic_DNA"/>
</dbReference>
<keyword evidence="1" id="KW-0812">Transmembrane</keyword>